<gene>
    <name evidence="2" type="ORF">LY79DRAFT_524863</name>
</gene>
<comment type="caution">
    <text evidence="2">The sequence shown here is derived from an EMBL/GenBank/DDBJ whole genome shotgun (WGS) entry which is preliminary data.</text>
</comment>
<sequence length="379" mass="41546">MLHLMALLAFLVQSASIVAASSAAPSAFGFFVNNTIHQPLGNGSFFYPRYTELQDGTILTTASITGHTPAFFPVFESKDGGATWEWISNVTDTQNGWGFPAQPMLTVLSEPLGAFDAGTILATGNSWSDNGTRIDLYASADRARSWEFVSRVAEGGPPNTTNGYTPVWEPYLLEYNKSLICYYSDQRDPKHGQKLSYQVSTDLKAWGPVFDSVAYDEYLARPGMPVVIWVPPIAKWIIVYEYVGGYASDGSQYPVYYRLADSPLEFQTSNGVPIVTDTKKTPNASPYVAWSTIGGPNGTIIVSDADNSQVFTNQFGGDMNEWEEHATTAPMAYSRPVQILRQYPDHLIIYGAGTYDTFSSHVLTPLTATAINLTELLAN</sequence>
<dbReference type="InterPro" id="IPR036278">
    <property type="entry name" value="Sialidase_sf"/>
</dbReference>
<dbReference type="PANTHER" id="PTHR38792:SF1">
    <property type="entry name" value="BNR_ASP-BOX REPEAT PROTEIN"/>
    <property type="match status" value="1"/>
</dbReference>
<dbReference type="GeneID" id="85439911"/>
<accession>A0AAD8PQ27</accession>
<dbReference type="Proteomes" id="UP001230504">
    <property type="component" value="Unassembled WGS sequence"/>
</dbReference>
<feature type="chain" id="PRO_5042099790" evidence="1">
    <location>
        <begin position="21"/>
        <end position="379"/>
    </location>
</feature>
<dbReference type="EMBL" id="JAHLJV010000083">
    <property type="protein sequence ID" value="KAK1573903.1"/>
    <property type="molecule type" value="Genomic_DNA"/>
</dbReference>
<dbReference type="AlphaFoldDB" id="A0AAD8PQ27"/>
<feature type="signal peptide" evidence="1">
    <location>
        <begin position="1"/>
        <end position="20"/>
    </location>
</feature>
<dbReference type="Gene3D" id="2.120.10.10">
    <property type="match status" value="1"/>
</dbReference>
<evidence type="ECO:0000313" key="3">
    <source>
        <dbReference type="Proteomes" id="UP001230504"/>
    </source>
</evidence>
<dbReference type="CDD" id="cd15482">
    <property type="entry name" value="Sialidase_non-viral"/>
    <property type="match status" value="1"/>
</dbReference>
<name>A0AAD8PQ27_9PEZI</name>
<proteinExistence type="predicted"/>
<evidence type="ECO:0000313" key="2">
    <source>
        <dbReference type="EMBL" id="KAK1573903.1"/>
    </source>
</evidence>
<reference evidence="2" key="1">
    <citation type="submission" date="2021-06" db="EMBL/GenBank/DDBJ databases">
        <title>Comparative genomics, transcriptomics and evolutionary studies reveal genomic signatures of adaptation to plant cell wall in hemibiotrophic fungi.</title>
        <authorList>
            <consortium name="DOE Joint Genome Institute"/>
            <person name="Baroncelli R."/>
            <person name="Diaz J.F."/>
            <person name="Benocci T."/>
            <person name="Peng M."/>
            <person name="Battaglia E."/>
            <person name="Haridas S."/>
            <person name="Andreopoulos W."/>
            <person name="Labutti K."/>
            <person name="Pangilinan J."/>
            <person name="Floch G.L."/>
            <person name="Makela M.R."/>
            <person name="Henrissat B."/>
            <person name="Grigoriev I.V."/>
            <person name="Crouch J.A."/>
            <person name="De Vries R.P."/>
            <person name="Sukno S.A."/>
            <person name="Thon M.R."/>
        </authorList>
    </citation>
    <scope>NUCLEOTIDE SEQUENCE</scope>
    <source>
        <strain evidence="2">CBS 125086</strain>
    </source>
</reference>
<keyword evidence="3" id="KW-1185">Reference proteome</keyword>
<dbReference type="RefSeq" id="XP_060409467.1">
    <property type="nucleotide sequence ID" value="XM_060555671.1"/>
</dbReference>
<evidence type="ECO:0000256" key="1">
    <source>
        <dbReference type="SAM" id="SignalP"/>
    </source>
</evidence>
<protein>
    <submittedName>
        <fullName evidence="2">Sialidase</fullName>
    </submittedName>
</protein>
<dbReference type="SUPFAM" id="SSF50939">
    <property type="entry name" value="Sialidases"/>
    <property type="match status" value="1"/>
</dbReference>
<keyword evidence="1" id="KW-0732">Signal</keyword>
<organism evidence="2 3">
    <name type="scientific">Colletotrichum navitas</name>
    <dbReference type="NCBI Taxonomy" id="681940"/>
    <lineage>
        <taxon>Eukaryota</taxon>
        <taxon>Fungi</taxon>
        <taxon>Dikarya</taxon>
        <taxon>Ascomycota</taxon>
        <taxon>Pezizomycotina</taxon>
        <taxon>Sordariomycetes</taxon>
        <taxon>Hypocreomycetidae</taxon>
        <taxon>Glomerellales</taxon>
        <taxon>Glomerellaceae</taxon>
        <taxon>Colletotrichum</taxon>
        <taxon>Colletotrichum graminicola species complex</taxon>
    </lineage>
</organism>
<dbReference type="PANTHER" id="PTHR38792">
    <property type="entry name" value="BNR/ASP-BOX REPEAT DOMAIN PROTEIN (AFU_ORTHOLOGUE AFUA_7G06430)-RELATED"/>
    <property type="match status" value="1"/>
</dbReference>